<dbReference type="PANTHER" id="PTHR43157:SF73">
    <property type="entry name" value="WW DOMAIN-CONTAINING OXIDOREDUCTASE-LIKE PROTEIN"/>
    <property type="match status" value="1"/>
</dbReference>
<dbReference type="STRING" id="77166.U4UJL5"/>
<gene>
    <name evidence="2" type="ORF">D910_11565</name>
</gene>
<sequence length="300" mass="32752">MGFFSAACTSAARLDGKTAVITGCNTGIGKVTAKDFFERGARVIMACRDQQKAAAAADDIKASCQSTAKLGELVIEPLDLTSLQSVRNCANTILDKEPSIDLLVNNAGIMICPEGKTEDGFETQFGTNHLGHFLFTVLLLPKISQSERSRIVTLSSIAHEPYDRIDGCMGHRLNVIGDKLKYNPPTFPEANIDNVTTYSLHPGVIRTELGRHMRSTYGSVASFIWSLFSWAVKTPEQGAQTTIYCSVDEKCANESGLYYAECAVKTPSQAASNKEDAKRLWIESLRLVGLPNNYNPFKKA</sequence>
<dbReference type="Proteomes" id="UP000030742">
    <property type="component" value="Unassembled WGS sequence"/>
</dbReference>
<organism evidence="2 3">
    <name type="scientific">Dendroctonus ponderosae</name>
    <name type="common">Mountain pine beetle</name>
    <dbReference type="NCBI Taxonomy" id="77166"/>
    <lineage>
        <taxon>Eukaryota</taxon>
        <taxon>Metazoa</taxon>
        <taxon>Ecdysozoa</taxon>
        <taxon>Arthropoda</taxon>
        <taxon>Hexapoda</taxon>
        <taxon>Insecta</taxon>
        <taxon>Pterygota</taxon>
        <taxon>Neoptera</taxon>
        <taxon>Endopterygota</taxon>
        <taxon>Coleoptera</taxon>
        <taxon>Polyphaga</taxon>
        <taxon>Cucujiformia</taxon>
        <taxon>Curculionidae</taxon>
        <taxon>Scolytinae</taxon>
        <taxon>Dendroctonus</taxon>
    </lineage>
</organism>
<dbReference type="Gene3D" id="3.40.50.720">
    <property type="entry name" value="NAD(P)-binding Rossmann-like Domain"/>
    <property type="match status" value="1"/>
</dbReference>
<dbReference type="EMBL" id="KB632384">
    <property type="protein sequence ID" value="ERL94284.1"/>
    <property type="molecule type" value="Genomic_DNA"/>
</dbReference>
<protein>
    <recommendedName>
        <fullName evidence="4">Retinol dehydrogenase</fullName>
    </recommendedName>
</protein>
<dbReference type="Pfam" id="PF00106">
    <property type="entry name" value="adh_short"/>
    <property type="match status" value="1"/>
</dbReference>
<dbReference type="OrthoDB" id="191139at2759"/>
<dbReference type="SUPFAM" id="SSF51735">
    <property type="entry name" value="NAD(P)-binding Rossmann-fold domains"/>
    <property type="match status" value="1"/>
</dbReference>
<evidence type="ECO:0008006" key="4">
    <source>
        <dbReference type="Google" id="ProtNLM"/>
    </source>
</evidence>
<name>U4UJL5_DENPD</name>
<dbReference type="PANTHER" id="PTHR43157">
    <property type="entry name" value="PHOSPHATIDYLINOSITOL-GLYCAN BIOSYNTHESIS CLASS F PROTEIN-RELATED"/>
    <property type="match status" value="1"/>
</dbReference>
<evidence type="ECO:0000256" key="1">
    <source>
        <dbReference type="ARBA" id="ARBA00023002"/>
    </source>
</evidence>
<evidence type="ECO:0000313" key="3">
    <source>
        <dbReference type="Proteomes" id="UP000030742"/>
    </source>
</evidence>
<evidence type="ECO:0000313" key="2">
    <source>
        <dbReference type="EMBL" id="ERL94284.1"/>
    </source>
</evidence>
<reference evidence="2 3" key="1">
    <citation type="journal article" date="2013" name="Genome Biol.">
        <title>Draft genome of the mountain pine beetle, Dendroctonus ponderosae Hopkins, a major forest pest.</title>
        <authorList>
            <person name="Keeling C.I."/>
            <person name="Yuen M.M."/>
            <person name="Liao N.Y."/>
            <person name="Docking T.R."/>
            <person name="Chan S.K."/>
            <person name="Taylor G.A."/>
            <person name="Palmquist D.L."/>
            <person name="Jackman S.D."/>
            <person name="Nguyen A."/>
            <person name="Li M."/>
            <person name="Henderson H."/>
            <person name="Janes J.K."/>
            <person name="Zhao Y."/>
            <person name="Pandoh P."/>
            <person name="Moore R."/>
            <person name="Sperling F.A."/>
            <person name="Huber D.P."/>
            <person name="Birol I."/>
            <person name="Jones S.J."/>
            <person name="Bohlmann J."/>
        </authorList>
    </citation>
    <scope>NUCLEOTIDE SEQUENCE</scope>
</reference>
<proteinExistence type="predicted"/>
<dbReference type="InterPro" id="IPR002347">
    <property type="entry name" value="SDR_fam"/>
</dbReference>
<dbReference type="PRINTS" id="PR00081">
    <property type="entry name" value="GDHRDH"/>
</dbReference>
<dbReference type="GO" id="GO:0016491">
    <property type="term" value="F:oxidoreductase activity"/>
    <property type="evidence" value="ECO:0007669"/>
    <property type="project" value="UniProtKB-KW"/>
</dbReference>
<keyword evidence="1" id="KW-0560">Oxidoreductase</keyword>
<accession>U4UJL5</accession>
<dbReference type="InterPro" id="IPR036291">
    <property type="entry name" value="NAD(P)-bd_dom_sf"/>
</dbReference>
<dbReference type="AlphaFoldDB" id="U4UJL5"/>